<dbReference type="Proteomes" id="UP001190700">
    <property type="component" value="Unassembled WGS sequence"/>
</dbReference>
<organism evidence="2 3">
    <name type="scientific">Cymbomonas tetramitiformis</name>
    <dbReference type="NCBI Taxonomy" id="36881"/>
    <lineage>
        <taxon>Eukaryota</taxon>
        <taxon>Viridiplantae</taxon>
        <taxon>Chlorophyta</taxon>
        <taxon>Pyramimonadophyceae</taxon>
        <taxon>Pyramimonadales</taxon>
        <taxon>Pyramimonadaceae</taxon>
        <taxon>Cymbomonas</taxon>
    </lineage>
</organism>
<sequence>MMSRGTGAAPRTKQTSEDANKAGGSTVGTNDKAPDARNPEICQPRQHNAGTQNSAEKPEDNQNNTKTLRRKLSGEDRAGTDASKGYSTGTISGEVRAPPQKCIRGGTP</sequence>
<dbReference type="AlphaFoldDB" id="A0AAE0EYI6"/>
<name>A0AAE0EYI6_9CHLO</name>
<reference evidence="2 3" key="1">
    <citation type="journal article" date="2015" name="Genome Biol. Evol.">
        <title>Comparative Genomics of a Bacterivorous Green Alga Reveals Evolutionary Causalities and Consequences of Phago-Mixotrophic Mode of Nutrition.</title>
        <authorList>
            <person name="Burns J.A."/>
            <person name="Paasch A."/>
            <person name="Narechania A."/>
            <person name="Kim E."/>
        </authorList>
    </citation>
    <scope>NUCLEOTIDE SEQUENCE [LARGE SCALE GENOMIC DNA]</scope>
    <source>
        <strain evidence="2 3">PLY_AMNH</strain>
    </source>
</reference>
<gene>
    <name evidence="2" type="ORF">CYMTET_45220</name>
</gene>
<evidence type="ECO:0000313" key="2">
    <source>
        <dbReference type="EMBL" id="KAK3245198.1"/>
    </source>
</evidence>
<protein>
    <submittedName>
        <fullName evidence="2">Uncharacterized protein</fullName>
    </submittedName>
</protein>
<comment type="caution">
    <text evidence="2">The sequence shown here is derived from an EMBL/GenBank/DDBJ whole genome shotgun (WGS) entry which is preliminary data.</text>
</comment>
<feature type="compositionally biased region" description="Polar residues" evidence="1">
    <location>
        <begin position="45"/>
        <end position="66"/>
    </location>
</feature>
<evidence type="ECO:0000313" key="3">
    <source>
        <dbReference type="Proteomes" id="UP001190700"/>
    </source>
</evidence>
<accession>A0AAE0EYI6</accession>
<proteinExistence type="predicted"/>
<keyword evidence="3" id="KW-1185">Reference proteome</keyword>
<evidence type="ECO:0000256" key="1">
    <source>
        <dbReference type="SAM" id="MobiDB-lite"/>
    </source>
</evidence>
<dbReference type="EMBL" id="LGRX02030918">
    <property type="protein sequence ID" value="KAK3245198.1"/>
    <property type="molecule type" value="Genomic_DNA"/>
</dbReference>
<feature type="region of interest" description="Disordered" evidence="1">
    <location>
        <begin position="1"/>
        <end position="108"/>
    </location>
</feature>